<dbReference type="InterPro" id="IPR029001">
    <property type="entry name" value="ITPase-like_fam"/>
</dbReference>
<feature type="binding site" evidence="10">
    <location>
        <begin position="181"/>
        <end position="182"/>
    </location>
    <ligand>
        <name>substrate</name>
    </ligand>
</feature>
<feature type="binding site" evidence="10">
    <location>
        <position position="70"/>
    </location>
    <ligand>
        <name>Mg(2+)</name>
        <dbReference type="ChEBI" id="CHEBI:18420"/>
    </ligand>
</feature>
<evidence type="ECO:0000256" key="1">
    <source>
        <dbReference type="ARBA" id="ARBA00008023"/>
    </source>
</evidence>
<keyword evidence="6 10" id="KW-0460">Magnesium</keyword>
<dbReference type="CDD" id="cd00515">
    <property type="entry name" value="HAM1"/>
    <property type="match status" value="1"/>
</dbReference>
<dbReference type="FunFam" id="3.90.950.10:FF:000001">
    <property type="entry name" value="dITP/XTP pyrophosphatase"/>
    <property type="match status" value="1"/>
</dbReference>
<gene>
    <name evidence="12" type="primary">rdgB</name>
    <name evidence="12" type="ORF">C0099_00990</name>
</gene>
<dbReference type="GO" id="GO:0036222">
    <property type="term" value="F:XTP diphosphatase activity"/>
    <property type="evidence" value="ECO:0007669"/>
    <property type="project" value="UniProtKB-UniRule"/>
</dbReference>
<comment type="similarity">
    <text evidence="1 10 11">Belongs to the HAM1 NTPase family.</text>
</comment>
<comment type="catalytic activity">
    <reaction evidence="10">
        <text>ITP + H2O = IMP + diphosphate + H(+)</text>
        <dbReference type="Rhea" id="RHEA:29399"/>
        <dbReference type="ChEBI" id="CHEBI:15377"/>
        <dbReference type="ChEBI" id="CHEBI:15378"/>
        <dbReference type="ChEBI" id="CHEBI:33019"/>
        <dbReference type="ChEBI" id="CHEBI:58053"/>
        <dbReference type="ChEBI" id="CHEBI:61402"/>
        <dbReference type="EC" id="3.6.1.66"/>
    </reaction>
</comment>
<keyword evidence="3 10" id="KW-0479">Metal-binding</keyword>
<dbReference type="GO" id="GO:0017111">
    <property type="term" value="F:ribonucleoside triphosphate phosphatase activity"/>
    <property type="evidence" value="ECO:0007669"/>
    <property type="project" value="InterPro"/>
</dbReference>
<dbReference type="NCBIfam" id="TIGR00042">
    <property type="entry name" value="RdgB/HAM1 family non-canonical purine NTP pyrophosphatase"/>
    <property type="match status" value="1"/>
</dbReference>
<evidence type="ECO:0000256" key="7">
    <source>
        <dbReference type="ARBA" id="ARBA00023080"/>
    </source>
</evidence>
<feature type="binding site" evidence="10">
    <location>
        <begin position="9"/>
        <end position="14"/>
    </location>
    <ligand>
        <name>substrate</name>
    </ligand>
</feature>
<evidence type="ECO:0000256" key="10">
    <source>
        <dbReference type="HAMAP-Rule" id="MF_01405"/>
    </source>
</evidence>
<dbReference type="Proteomes" id="UP000242205">
    <property type="component" value="Chromosome"/>
</dbReference>
<comment type="cofactor">
    <cofactor evidence="10">
        <name>Mg(2+)</name>
        <dbReference type="ChEBI" id="CHEBI:18420"/>
    </cofactor>
    <text evidence="10">Binds 1 Mg(2+) ion per subunit.</text>
</comment>
<dbReference type="KEGG" id="atw:C0099_00990"/>
<dbReference type="GO" id="GO:0035870">
    <property type="term" value="F:dITP diphosphatase activity"/>
    <property type="evidence" value="ECO:0007669"/>
    <property type="project" value="UniProtKB-UniRule"/>
</dbReference>
<feature type="binding site" evidence="10">
    <location>
        <position position="176"/>
    </location>
    <ligand>
        <name>substrate</name>
    </ligand>
</feature>
<dbReference type="GO" id="GO:0000166">
    <property type="term" value="F:nucleotide binding"/>
    <property type="evidence" value="ECO:0007669"/>
    <property type="project" value="UniProtKB-KW"/>
</dbReference>
<dbReference type="GO" id="GO:0009117">
    <property type="term" value="P:nucleotide metabolic process"/>
    <property type="evidence" value="ECO:0007669"/>
    <property type="project" value="UniProtKB-KW"/>
</dbReference>
<dbReference type="InterPro" id="IPR020922">
    <property type="entry name" value="dITP/XTP_pyrophosphatase"/>
</dbReference>
<keyword evidence="5 10" id="KW-0378">Hydrolase</keyword>
<proteinExistence type="inferred from homology"/>
<dbReference type="SUPFAM" id="SSF52972">
    <property type="entry name" value="ITPase-like"/>
    <property type="match status" value="1"/>
</dbReference>
<dbReference type="AlphaFoldDB" id="A0A2I6S304"/>
<feature type="binding site" evidence="10">
    <location>
        <position position="41"/>
    </location>
    <ligand>
        <name>Mg(2+)</name>
        <dbReference type="ChEBI" id="CHEBI:18420"/>
    </ligand>
</feature>
<dbReference type="OrthoDB" id="9807456at2"/>
<dbReference type="InterPro" id="IPR002637">
    <property type="entry name" value="RdgB/HAM1"/>
</dbReference>
<dbReference type="EC" id="3.6.1.66" evidence="10"/>
<keyword evidence="7 10" id="KW-0546">Nucleotide metabolism</keyword>
<reference evidence="12 13" key="1">
    <citation type="submission" date="2018-01" db="EMBL/GenBank/DDBJ databases">
        <authorList>
            <person name="Fu G.-Y."/>
        </authorList>
    </citation>
    <scope>NUCLEOTIDE SEQUENCE [LARGE SCALE GENOMIC DNA]</scope>
    <source>
        <strain evidence="12 13">SY39</strain>
    </source>
</reference>
<dbReference type="PANTHER" id="PTHR11067">
    <property type="entry name" value="INOSINE TRIPHOSPHATE PYROPHOSPHATASE/HAM1 PROTEIN"/>
    <property type="match status" value="1"/>
</dbReference>
<dbReference type="GO" id="GO:0046872">
    <property type="term" value="F:metal ion binding"/>
    <property type="evidence" value="ECO:0007669"/>
    <property type="project" value="UniProtKB-KW"/>
</dbReference>
<evidence type="ECO:0000256" key="11">
    <source>
        <dbReference type="RuleBase" id="RU003781"/>
    </source>
</evidence>
<organism evidence="12 13">
    <name type="scientific">Pseudazoarcus pumilus</name>
    <dbReference type="NCBI Taxonomy" id="2067960"/>
    <lineage>
        <taxon>Bacteria</taxon>
        <taxon>Pseudomonadati</taxon>
        <taxon>Pseudomonadota</taxon>
        <taxon>Betaproteobacteria</taxon>
        <taxon>Rhodocyclales</taxon>
        <taxon>Zoogloeaceae</taxon>
        <taxon>Pseudazoarcus</taxon>
    </lineage>
</organism>
<comment type="subunit">
    <text evidence="2 10">Homodimer.</text>
</comment>
<protein>
    <recommendedName>
        <fullName evidence="10">dITP/XTP pyrophosphatase</fullName>
        <ecNumber evidence="10">3.6.1.66</ecNumber>
    </recommendedName>
    <alternativeName>
        <fullName evidence="10">Non-canonical purine NTP pyrophosphatase</fullName>
    </alternativeName>
    <alternativeName>
        <fullName evidence="10">Non-standard purine NTP pyrophosphatase</fullName>
    </alternativeName>
    <alternativeName>
        <fullName evidence="10">Nucleoside-triphosphate diphosphatase</fullName>
    </alternativeName>
    <alternativeName>
        <fullName evidence="10">Nucleoside-triphosphate pyrophosphatase</fullName>
        <shortName evidence="10">NTPase</shortName>
    </alternativeName>
</protein>
<evidence type="ECO:0000256" key="2">
    <source>
        <dbReference type="ARBA" id="ARBA00011738"/>
    </source>
</evidence>
<comment type="catalytic activity">
    <reaction evidence="8 10">
        <text>dITP + H2O = dIMP + diphosphate + H(+)</text>
        <dbReference type="Rhea" id="RHEA:28342"/>
        <dbReference type="ChEBI" id="CHEBI:15377"/>
        <dbReference type="ChEBI" id="CHEBI:15378"/>
        <dbReference type="ChEBI" id="CHEBI:33019"/>
        <dbReference type="ChEBI" id="CHEBI:61194"/>
        <dbReference type="ChEBI" id="CHEBI:61382"/>
        <dbReference type="EC" id="3.6.1.66"/>
    </reaction>
</comment>
<dbReference type="EMBL" id="CP025682">
    <property type="protein sequence ID" value="AUN93633.1"/>
    <property type="molecule type" value="Genomic_DNA"/>
</dbReference>
<comment type="function">
    <text evidence="10">Pyrophosphatase that catalyzes the hydrolysis of nucleoside triphosphates to their monophosphate derivatives, with a high preference for the non-canonical purine nucleotides XTP (xanthosine triphosphate), dITP (deoxyinosine triphosphate) and ITP. Seems to function as a house-cleaning enzyme that removes non-canonical purine nucleotides from the nucleotide pool, thus preventing their incorporation into DNA/RNA and avoiding chromosomal lesions.</text>
</comment>
<keyword evidence="4 10" id="KW-0547">Nucleotide-binding</keyword>
<dbReference type="PANTHER" id="PTHR11067:SF9">
    <property type="entry name" value="INOSINE TRIPHOSPHATE PYROPHOSPHATASE"/>
    <property type="match status" value="1"/>
</dbReference>
<sequence>MFERLVLASNNAKKVGELAALLAPLGIEVIAQGALGIPEAEEPHATFVENALAKARHASAHAGLPAIADDSGLCVAALGGAPGVLSARYAGEPKSDARNNALLIERLKGVEDRSAHFYSALVLVRHADDPQPLIADGEWHGVILDAPRGEGGFGYDPLFWLPELEQSAAELEAQLKNALSHRGAAMRHLLARLEQYRP</sequence>
<evidence type="ECO:0000256" key="9">
    <source>
        <dbReference type="ARBA" id="ARBA00052017"/>
    </source>
</evidence>
<dbReference type="Pfam" id="PF01725">
    <property type="entry name" value="Ham1p_like"/>
    <property type="match status" value="1"/>
</dbReference>
<feature type="binding site" evidence="10">
    <location>
        <position position="71"/>
    </location>
    <ligand>
        <name>substrate</name>
    </ligand>
</feature>
<evidence type="ECO:0000256" key="3">
    <source>
        <dbReference type="ARBA" id="ARBA00022723"/>
    </source>
</evidence>
<accession>A0A2I6S304</accession>
<dbReference type="RefSeq" id="WP_102245707.1">
    <property type="nucleotide sequence ID" value="NZ_CP025682.1"/>
</dbReference>
<comment type="catalytic activity">
    <reaction evidence="9 10">
        <text>XTP + H2O = XMP + diphosphate + H(+)</text>
        <dbReference type="Rhea" id="RHEA:28610"/>
        <dbReference type="ChEBI" id="CHEBI:15377"/>
        <dbReference type="ChEBI" id="CHEBI:15378"/>
        <dbReference type="ChEBI" id="CHEBI:33019"/>
        <dbReference type="ChEBI" id="CHEBI:57464"/>
        <dbReference type="ChEBI" id="CHEBI:61314"/>
        <dbReference type="EC" id="3.6.1.66"/>
    </reaction>
</comment>
<dbReference type="GO" id="GO:0036220">
    <property type="term" value="F:ITP diphosphatase activity"/>
    <property type="evidence" value="ECO:0007669"/>
    <property type="project" value="UniProtKB-UniRule"/>
</dbReference>
<evidence type="ECO:0000256" key="4">
    <source>
        <dbReference type="ARBA" id="ARBA00022741"/>
    </source>
</evidence>
<dbReference type="Gene3D" id="3.90.950.10">
    <property type="match status" value="1"/>
</dbReference>
<dbReference type="GO" id="GO:0005829">
    <property type="term" value="C:cytosol"/>
    <property type="evidence" value="ECO:0007669"/>
    <property type="project" value="TreeGrafter"/>
</dbReference>
<feature type="active site" description="Proton acceptor" evidence="10">
    <location>
        <position position="70"/>
    </location>
</feature>
<keyword evidence="13" id="KW-1185">Reference proteome</keyword>
<evidence type="ECO:0000256" key="8">
    <source>
        <dbReference type="ARBA" id="ARBA00051875"/>
    </source>
</evidence>
<evidence type="ECO:0000313" key="13">
    <source>
        <dbReference type="Proteomes" id="UP000242205"/>
    </source>
</evidence>
<dbReference type="GO" id="GO:0009146">
    <property type="term" value="P:purine nucleoside triphosphate catabolic process"/>
    <property type="evidence" value="ECO:0007669"/>
    <property type="project" value="UniProtKB-UniRule"/>
</dbReference>
<evidence type="ECO:0000256" key="6">
    <source>
        <dbReference type="ARBA" id="ARBA00022842"/>
    </source>
</evidence>
<evidence type="ECO:0000313" key="12">
    <source>
        <dbReference type="EMBL" id="AUN93633.1"/>
    </source>
</evidence>
<evidence type="ECO:0000256" key="5">
    <source>
        <dbReference type="ARBA" id="ARBA00022801"/>
    </source>
</evidence>
<dbReference type="HAMAP" id="MF_01405">
    <property type="entry name" value="Non_canon_purine_NTPase"/>
    <property type="match status" value="1"/>
</dbReference>
<feature type="binding site" evidence="10">
    <location>
        <begin position="153"/>
        <end position="156"/>
    </location>
    <ligand>
        <name>substrate</name>
    </ligand>
</feature>
<name>A0A2I6S304_9RHOO</name>